<name>G0U0R7_TRYVY</name>
<dbReference type="AlphaFoldDB" id="G0U0R7"/>
<proteinExistence type="predicted"/>
<dbReference type="VEuPathDB" id="TriTrypDB:TvY486_0802750"/>
<accession>G0U0R7</accession>
<evidence type="ECO:0000313" key="1">
    <source>
        <dbReference type="EMBL" id="CCC49666.1"/>
    </source>
</evidence>
<gene>
    <name evidence="1" type="ORF">TVY486_0802750</name>
</gene>
<organism evidence="1">
    <name type="scientific">Trypanosoma vivax (strain Y486)</name>
    <dbReference type="NCBI Taxonomy" id="1055687"/>
    <lineage>
        <taxon>Eukaryota</taxon>
        <taxon>Discoba</taxon>
        <taxon>Euglenozoa</taxon>
        <taxon>Kinetoplastea</taxon>
        <taxon>Metakinetoplastina</taxon>
        <taxon>Trypanosomatida</taxon>
        <taxon>Trypanosomatidae</taxon>
        <taxon>Trypanosoma</taxon>
        <taxon>Duttonella</taxon>
    </lineage>
</organism>
<dbReference type="EMBL" id="HE573024">
    <property type="protein sequence ID" value="CCC49666.1"/>
    <property type="molecule type" value="Genomic_DNA"/>
</dbReference>
<sequence length="735" mass="82741">MDRWNTLPPLSPAFTSYFFLLPPPSCRICPFNRQKQTNNQVHTGPLMRRLCALAVFLPLRTLHRRCSGGIIVPAEASAAEVVPADEPCSPFLASLLDPPVTVELVDAARTYATMDVVGPLVRYDPHQPNVQPSSSIAADVCGEGAGEIGGHGEDIGPVARAHKEKRLWTIFAGAEENKPPCWFYRLCEDLFYRRSCEDDMDEKAAQSDIETVRYTGNVSESCSSDMGNVASAGDDSDGGAVEVDPYLWLQFDLLDEAEYHVAPYRFPSTATYSQEQRALLCLGDPSREYVHFCYAYPFPDRIQIPTSVGTRRSKLYVDPKQATPVVYVQLCDDFPPSMWLPVKATAAAVRRVMAEFAAMAALHRDRHHDSFIERLDTSTRVLKLQGLPSGEGDLLRFMAYEARNTQFSLAPVREFPNQQEFFLGEHDDPERFVEHIDLCPFVFAIPHMRTVVDLHAEHMIPTVTGPGVATSLYRCIYSKTLLFVQVQLSAEVKLPPQDPEAFQFMWKDSEVMPKMKIPVFVRVVWPDNERMCGGGHVVRRFNRLFGTEFAHDIPVDAVLALFYIMQWAGEVPNFLGVRGMRKRLAELLVATQHPEPLKLYPGTREIPNPEYTVAERLGMHIQYLAHLRDPDISQTIRQLLPTVSAPVRMGCAKAALIAGDRELFRHIVSIEPPGRTQTYMTKLVRKRKARDLVDAEPRLLDDQYEFAAPLWTKRGVRIDRNTLEGALASRGRLVG</sequence>
<protein>
    <submittedName>
        <fullName evidence="1">Uncharacterized protein</fullName>
    </submittedName>
</protein>
<reference evidence="1" key="1">
    <citation type="journal article" date="2012" name="Proc. Natl. Acad. Sci. U.S.A.">
        <title>Antigenic diversity is generated by distinct evolutionary mechanisms in African trypanosome species.</title>
        <authorList>
            <person name="Jackson A.P."/>
            <person name="Berry A."/>
            <person name="Aslett M."/>
            <person name="Allison H.C."/>
            <person name="Burton P."/>
            <person name="Vavrova-Anderson J."/>
            <person name="Brown R."/>
            <person name="Browne H."/>
            <person name="Corton N."/>
            <person name="Hauser H."/>
            <person name="Gamble J."/>
            <person name="Gilderthorp R."/>
            <person name="Marcello L."/>
            <person name="McQuillan J."/>
            <person name="Otto T.D."/>
            <person name="Quail M.A."/>
            <person name="Sanders M.J."/>
            <person name="van Tonder A."/>
            <person name="Ginger M.L."/>
            <person name="Field M.C."/>
            <person name="Barry J.D."/>
            <person name="Hertz-Fowler C."/>
            <person name="Berriman M."/>
        </authorList>
    </citation>
    <scope>NUCLEOTIDE SEQUENCE</scope>
    <source>
        <strain evidence="1">Y486</strain>
    </source>
</reference>